<evidence type="ECO:0000256" key="2">
    <source>
        <dbReference type="ARBA" id="ARBA00022670"/>
    </source>
</evidence>
<dbReference type="Pfam" id="PF13180">
    <property type="entry name" value="PDZ_2"/>
    <property type="match status" value="1"/>
</dbReference>
<gene>
    <name evidence="6" type="ORF">FHX33_003445</name>
</gene>
<dbReference type="Pfam" id="PF13365">
    <property type="entry name" value="Trypsin_2"/>
    <property type="match status" value="1"/>
</dbReference>
<dbReference type="Proteomes" id="UP000538196">
    <property type="component" value="Unassembled WGS sequence"/>
</dbReference>
<evidence type="ECO:0000259" key="5">
    <source>
        <dbReference type="PROSITE" id="PS50106"/>
    </source>
</evidence>
<dbReference type="InterPro" id="IPR001940">
    <property type="entry name" value="Peptidase_S1C"/>
</dbReference>
<dbReference type="InterPro" id="IPR009003">
    <property type="entry name" value="Peptidase_S1_PA"/>
</dbReference>
<dbReference type="PANTHER" id="PTHR43343:SF3">
    <property type="entry name" value="PROTEASE DO-LIKE 8, CHLOROPLASTIC"/>
    <property type="match status" value="1"/>
</dbReference>
<evidence type="ECO:0000256" key="4">
    <source>
        <dbReference type="SAM" id="MobiDB-lite"/>
    </source>
</evidence>
<feature type="domain" description="PDZ" evidence="5">
    <location>
        <begin position="295"/>
        <end position="384"/>
    </location>
</feature>
<dbReference type="GO" id="GO:0004252">
    <property type="term" value="F:serine-type endopeptidase activity"/>
    <property type="evidence" value="ECO:0007669"/>
    <property type="project" value="InterPro"/>
</dbReference>
<proteinExistence type="inferred from homology"/>
<accession>A0A7W4UYM0</accession>
<feature type="compositionally biased region" description="Low complexity" evidence="4">
    <location>
        <begin position="11"/>
        <end position="45"/>
    </location>
</feature>
<dbReference type="GO" id="GO:0006508">
    <property type="term" value="P:proteolysis"/>
    <property type="evidence" value="ECO:0007669"/>
    <property type="project" value="UniProtKB-KW"/>
</dbReference>
<evidence type="ECO:0000256" key="1">
    <source>
        <dbReference type="ARBA" id="ARBA00010541"/>
    </source>
</evidence>
<dbReference type="PANTHER" id="PTHR43343">
    <property type="entry name" value="PEPTIDASE S12"/>
    <property type="match status" value="1"/>
</dbReference>
<dbReference type="RefSeq" id="WP_183428768.1">
    <property type="nucleotide sequence ID" value="NZ_JACHVP010000004.1"/>
</dbReference>
<comment type="similarity">
    <text evidence="1">Belongs to the peptidase S1C family.</text>
</comment>
<organism evidence="6 7">
    <name type="scientific">Leifsonia aquatica</name>
    <name type="common">Corynebacterium aquaticum</name>
    <dbReference type="NCBI Taxonomy" id="144185"/>
    <lineage>
        <taxon>Bacteria</taxon>
        <taxon>Bacillati</taxon>
        <taxon>Actinomycetota</taxon>
        <taxon>Actinomycetes</taxon>
        <taxon>Micrococcales</taxon>
        <taxon>Microbacteriaceae</taxon>
        <taxon>Leifsonia</taxon>
    </lineage>
</organism>
<dbReference type="PRINTS" id="PR00834">
    <property type="entry name" value="PROTEASES2C"/>
</dbReference>
<dbReference type="SUPFAM" id="SSF50156">
    <property type="entry name" value="PDZ domain-like"/>
    <property type="match status" value="1"/>
</dbReference>
<dbReference type="InterPro" id="IPR051201">
    <property type="entry name" value="Chloro_Bact_Ser_Proteases"/>
</dbReference>
<keyword evidence="3 6" id="KW-0378">Hydrolase</keyword>
<dbReference type="PROSITE" id="PS50106">
    <property type="entry name" value="PDZ"/>
    <property type="match status" value="1"/>
</dbReference>
<evidence type="ECO:0000313" key="6">
    <source>
        <dbReference type="EMBL" id="MBB2968669.1"/>
    </source>
</evidence>
<dbReference type="InterPro" id="IPR001478">
    <property type="entry name" value="PDZ"/>
</dbReference>
<dbReference type="InterPro" id="IPR043504">
    <property type="entry name" value="Peptidase_S1_PA_chymotrypsin"/>
</dbReference>
<dbReference type="EC" id="3.4.21.-" evidence="6"/>
<feature type="region of interest" description="Disordered" evidence="4">
    <location>
        <begin position="1"/>
        <end position="45"/>
    </location>
</feature>
<protein>
    <submittedName>
        <fullName evidence="6">Putative serine protease PepD</fullName>
        <ecNumber evidence="6">3.4.21.-</ecNumber>
    </submittedName>
</protein>
<dbReference type="AlphaFoldDB" id="A0A7W4UYM0"/>
<reference evidence="6 7" key="1">
    <citation type="submission" date="2020-08" db="EMBL/GenBank/DDBJ databases">
        <title>Sequencing the genomes of 1000 actinobacteria strains.</title>
        <authorList>
            <person name="Klenk H.-P."/>
        </authorList>
    </citation>
    <scope>NUCLEOTIDE SEQUENCE [LARGE SCALE GENOMIC DNA]</scope>
    <source>
        <strain evidence="6 7">DSM 20146</strain>
    </source>
</reference>
<comment type="caution">
    <text evidence="6">The sequence shown here is derived from an EMBL/GenBank/DDBJ whole genome shotgun (WGS) entry which is preliminary data.</text>
</comment>
<dbReference type="InterPro" id="IPR036034">
    <property type="entry name" value="PDZ_sf"/>
</dbReference>
<evidence type="ECO:0000313" key="7">
    <source>
        <dbReference type="Proteomes" id="UP000538196"/>
    </source>
</evidence>
<dbReference type="SUPFAM" id="SSF50494">
    <property type="entry name" value="Trypsin-like serine proteases"/>
    <property type="match status" value="1"/>
</dbReference>
<name>A0A7W4UYM0_LEIAQ</name>
<evidence type="ECO:0000256" key="3">
    <source>
        <dbReference type="ARBA" id="ARBA00022801"/>
    </source>
</evidence>
<dbReference type="SMART" id="SM00228">
    <property type="entry name" value="PDZ"/>
    <property type="match status" value="1"/>
</dbReference>
<keyword evidence="7" id="KW-1185">Reference proteome</keyword>
<keyword evidence="2 6" id="KW-0645">Protease</keyword>
<dbReference type="EMBL" id="JACHVP010000004">
    <property type="protein sequence ID" value="MBB2968669.1"/>
    <property type="molecule type" value="Genomic_DNA"/>
</dbReference>
<dbReference type="Gene3D" id="2.40.10.10">
    <property type="entry name" value="Trypsin-like serine proteases"/>
    <property type="match status" value="2"/>
</dbReference>
<sequence>MTDQQPTPDPSAAESAAASPVRDPAAAPVDAAAAPEAPADDPGTPTRAGWATALLVTGAALTLIAGGFIAGTIATTAVTAGTSGSCDAASVANGVLPTIVTISVTSSSGGRSNGSGQIITDDGYILTNNHVISPAALGGTLSVRFSDGHDLDARLIGRDPKTDLAVVKVDDDEPLPVISIGDSGGLSVGQPVVALGAPLGLSSTVTAGIVSALGRTVPVPSEDDRNAVLVGAIQTDASINPGNSGGALVDCRGQLIGVNTAIATVPGSGGQSSTGSVGIGFAVPESSAMSIAHELIETGKVSYPTAGLEVLPIPPGVAAAYGITDGLFVQSVEAGGPAASAGLRAGDVVTTLNGTPASSVDVLTAVQITSDPGDEVAIGYVRSGREREATLTLAAG</sequence>
<dbReference type="Gene3D" id="2.30.42.10">
    <property type="match status" value="1"/>
</dbReference>